<sequence>MHSHSSLGPIALLTTIVSALPEKEILVPILPRQSSEEDYLSSVGAAPTGVMTGFLGMAVGGVVMAAL</sequence>
<evidence type="ECO:0000313" key="2">
    <source>
        <dbReference type="EMBL" id="TEY53296.1"/>
    </source>
</evidence>
<name>A0A4Y8CXA6_9HELO</name>
<keyword evidence="1" id="KW-0812">Transmembrane</keyword>
<protein>
    <submittedName>
        <fullName evidence="2">Uncharacterized protein</fullName>
    </submittedName>
</protein>
<dbReference type="AlphaFoldDB" id="A0A4Y8CXA6"/>
<organism evidence="2 3">
    <name type="scientific">Botryotinia calthae</name>
    <dbReference type="NCBI Taxonomy" id="38488"/>
    <lineage>
        <taxon>Eukaryota</taxon>
        <taxon>Fungi</taxon>
        <taxon>Dikarya</taxon>
        <taxon>Ascomycota</taxon>
        <taxon>Pezizomycotina</taxon>
        <taxon>Leotiomycetes</taxon>
        <taxon>Helotiales</taxon>
        <taxon>Sclerotiniaceae</taxon>
        <taxon>Botryotinia</taxon>
    </lineage>
</organism>
<reference evidence="2 3" key="1">
    <citation type="submission" date="2017-11" db="EMBL/GenBank/DDBJ databases">
        <title>Comparative genomics of Botrytis spp.</title>
        <authorList>
            <person name="Valero-Jimenez C.A."/>
            <person name="Tapia P."/>
            <person name="Veloso J."/>
            <person name="Silva-Moreno E."/>
            <person name="Staats M."/>
            <person name="Valdes J.H."/>
            <person name="Van Kan J.A.L."/>
        </authorList>
    </citation>
    <scope>NUCLEOTIDE SEQUENCE [LARGE SCALE GENOMIC DNA]</scope>
    <source>
        <strain evidence="2 3">MUCL2830</strain>
    </source>
</reference>
<dbReference type="EMBL" id="PHWZ01000248">
    <property type="protein sequence ID" value="TEY53296.1"/>
    <property type="molecule type" value="Genomic_DNA"/>
</dbReference>
<keyword evidence="3" id="KW-1185">Reference proteome</keyword>
<gene>
    <name evidence="2" type="ORF">BOTCAL_0249g00070</name>
</gene>
<keyword evidence="1" id="KW-0472">Membrane</keyword>
<keyword evidence="1" id="KW-1133">Transmembrane helix</keyword>
<evidence type="ECO:0000313" key="3">
    <source>
        <dbReference type="Proteomes" id="UP000297299"/>
    </source>
</evidence>
<proteinExistence type="predicted"/>
<accession>A0A4Y8CXA6</accession>
<dbReference type="Proteomes" id="UP000297299">
    <property type="component" value="Unassembled WGS sequence"/>
</dbReference>
<evidence type="ECO:0000256" key="1">
    <source>
        <dbReference type="SAM" id="Phobius"/>
    </source>
</evidence>
<dbReference type="STRING" id="38488.A0A4Y8CXA6"/>
<dbReference type="OrthoDB" id="4331875at2759"/>
<feature type="transmembrane region" description="Helical" evidence="1">
    <location>
        <begin position="43"/>
        <end position="66"/>
    </location>
</feature>
<comment type="caution">
    <text evidence="2">The sequence shown here is derived from an EMBL/GenBank/DDBJ whole genome shotgun (WGS) entry which is preliminary data.</text>
</comment>